<organism evidence="2 3">
    <name type="scientific">Hericium alpestre</name>
    <dbReference type="NCBI Taxonomy" id="135208"/>
    <lineage>
        <taxon>Eukaryota</taxon>
        <taxon>Fungi</taxon>
        <taxon>Dikarya</taxon>
        <taxon>Basidiomycota</taxon>
        <taxon>Agaricomycotina</taxon>
        <taxon>Agaricomycetes</taxon>
        <taxon>Russulales</taxon>
        <taxon>Hericiaceae</taxon>
        <taxon>Hericium</taxon>
    </lineage>
</organism>
<dbReference type="STRING" id="135208.A0A4Y9ZVZ6"/>
<dbReference type="Gene3D" id="1.10.510.10">
    <property type="entry name" value="Transferase(Phosphotransferase) domain 1"/>
    <property type="match status" value="1"/>
</dbReference>
<sequence length="302" mass="34625">MIGPTWSKHVPELLCSMTLDGDALGLPRSLMHSLDDASEERVLRILIAQRAEGLAKARSLEEFKAIFLQLVRCHRIIFMKANILHRDLSVNNLLFIRDDDNEPSGLLNDWDLGKRCKIDQTTETPSARHRTGTAPFMALDLLLDDPPQHLYRHDLESFIYILIFCAMHMNLDGTERERHPSLYGWTDGSWKDIYLAKRELFSDVKRKLDPFLDEARPAFQPLISEWIWPLCMLLNEVQAVEINRGRNQYSRSSKWATASENTAASRKGEDAWNETRGGLMTFEKFMTTIGEDPVVPELAANL</sequence>
<protein>
    <recommendedName>
        <fullName evidence="1">Fungal-type protein kinase domain-containing protein</fullName>
    </recommendedName>
</protein>
<dbReference type="InterPro" id="IPR040976">
    <property type="entry name" value="Pkinase_fungal"/>
</dbReference>
<reference evidence="2 3" key="1">
    <citation type="submission" date="2019-02" db="EMBL/GenBank/DDBJ databases">
        <title>Genome sequencing of the rare red list fungi Hericium alpestre (H. flagellum).</title>
        <authorList>
            <person name="Buettner E."/>
            <person name="Kellner H."/>
        </authorList>
    </citation>
    <scope>NUCLEOTIDE SEQUENCE [LARGE SCALE GENOMIC DNA]</scope>
    <source>
        <strain evidence="2 3">DSM 108284</strain>
    </source>
</reference>
<dbReference type="PROSITE" id="PS00109">
    <property type="entry name" value="PROTEIN_KINASE_TYR"/>
    <property type="match status" value="1"/>
</dbReference>
<comment type="caution">
    <text evidence="2">The sequence shown here is derived from an EMBL/GenBank/DDBJ whole genome shotgun (WGS) entry which is preliminary data.</text>
</comment>
<dbReference type="EMBL" id="SFCI01000847">
    <property type="protein sequence ID" value="TFY77689.1"/>
    <property type="molecule type" value="Genomic_DNA"/>
</dbReference>
<evidence type="ECO:0000259" key="1">
    <source>
        <dbReference type="Pfam" id="PF17667"/>
    </source>
</evidence>
<dbReference type="SUPFAM" id="SSF56112">
    <property type="entry name" value="Protein kinase-like (PK-like)"/>
    <property type="match status" value="1"/>
</dbReference>
<proteinExistence type="predicted"/>
<dbReference type="PANTHER" id="PTHR38248:SF2">
    <property type="entry name" value="FUNK1 11"/>
    <property type="match status" value="1"/>
</dbReference>
<dbReference type="PANTHER" id="PTHR38248">
    <property type="entry name" value="FUNK1 6"/>
    <property type="match status" value="1"/>
</dbReference>
<dbReference type="GO" id="GO:0004672">
    <property type="term" value="F:protein kinase activity"/>
    <property type="evidence" value="ECO:0007669"/>
    <property type="project" value="InterPro"/>
</dbReference>
<dbReference type="Proteomes" id="UP000298061">
    <property type="component" value="Unassembled WGS sequence"/>
</dbReference>
<evidence type="ECO:0000313" key="2">
    <source>
        <dbReference type="EMBL" id="TFY77689.1"/>
    </source>
</evidence>
<accession>A0A4Y9ZVZ6</accession>
<evidence type="ECO:0000313" key="3">
    <source>
        <dbReference type="Proteomes" id="UP000298061"/>
    </source>
</evidence>
<dbReference type="InterPro" id="IPR008266">
    <property type="entry name" value="Tyr_kinase_AS"/>
</dbReference>
<dbReference type="InterPro" id="IPR011009">
    <property type="entry name" value="Kinase-like_dom_sf"/>
</dbReference>
<dbReference type="Pfam" id="PF17667">
    <property type="entry name" value="Pkinase_fungal"/>
    <property type="match status" value="1"/>
</dbReference>
<name>A0A4Y9ZVZ6_9AGAM</name>
<dbReference type="OrthoDB" id="5569250at2759"/>
<dbReference type="AlphaFoldDB" id="A0A4Y9ZVZ6"/>
<feature type="domain" description="Fungal-type protein kinase" evidence="1">
    <location>
        <begin position="38"/>
        <end position="164"/>
    </location>
</feature>
<gene>
    <name evidence="2" type="ORF">EWM64_g6325</name>
</gene>
<keyword evidence="3" id="KW-1185">Reference proteome</keyword>